<evidence type="ECO:0000256" key="4">
    <source>
        <dbReference type="ARBA" id="ARBA00022692"/>
    </source>
</evidence>
<evidence type="ECO:0000313" key="12">
    <source>
        <dbReference type="Proteomes" id="UP001299608"/>
    </source>
</evidence>
<accession>A0AAX1SIB3</accession>
<organism evidence="9 12">
    <name type="scientific">Enterocloster aldenensis</name>
    <dbReference type="NCBI Taxonomy" id="358742"/>
    <lineage>
        <taxon>Bacteria</taxon>
        <taxon>Bacillati</taxon>
        <taxon>Bacillota</taxon>
        <taxon>Clostridia</taxon>
        <taxon>Lachnospirales</taxon>
        <taxon>Lachnospiraceae</taxon>
        <taxon>Enterocloster</taxon>
    </lineage>
</organism>
<dbReference type="PANTHER" id="PTHR30193:SF37">
    <property type="entry name" value="INNER MEMBRANE ABC TRANSPORTER PERMEASE PROTEIN YCJO"/>
    <property type="match status" value="1"/>
</dbReference>
<evidence type="ECO:0000313" key="11">
    <source>
        <dbReference type="Proteomes" id="UP000669239"/>
    </source>
</evidence>
<dbReference type="Gene3D" id="1.10.3720.10">
    <property type="entry name" value="MetI-like"/>
    <property type="match status" value="1"/>
</dbReference>
<reference evidence="9" key="3">
    <citation type="submission" date="2022-01" db="EMBL/GenBank/DDBJ databases">
        <title>Collection of gut derived symbiotic bacterial strains cultured from healthy donors.</title>
        <authorList>
            <person name="Lin H."/>
            <person name="Kohout C."/>
            <person name="Waligurski E."/>
            <person name="Pamer E.G."/>
        </authorList>
    </citation>
    <scope>NUCLEOTIDE SEQUENCE</scope>
    <source>
        <strain evidence="9">DFI.6.55</strain>
    </source>
</reference>
<keyword evidence="2 7" id="KW-0813">Transport</keyword>
<keyword evidence="6 7" id="KW-0472">Membrane</keyword>
<keyword evidence="3" id="KW-1003">Cell membrane</keyword>
<protein>
    <submittedName>
        <fullName evidence="9">Sugar ABC transporter permease</fullName>
    </submittedName>
</protein>
<dbReference type="EMBL" id="JAKNGE010000003">
    <property type="protein sequence ID" value="MCG4744371.1"/>
    <property type="molecule type" value="Genomic_DNA"/>
</dbReference>
<comment type="subcellular location">
    <subcellularLocation>
        <location evidence="1 7">Cell membrane</location>
        <topology evidence="1 7">Multi-pass membrane protein</topology>
    </subcellularLocation>
</comment>
<evidence type="ECO:0000256" key="5">
    <source>
        <dbReference type="ARBA" id="ARBA00022989"/>
    </source>
</evidence>
<dbReference type="InterPro" id="IPR051393">
    <property type="entry name" value="ABC_transporter_permease"/>
</dbReference>
<dbReference type="InterPro" id="IPR035906">
    <property type="entry name" value="MetI-like_sf"/>
</dbReference>
<evidence type="ECO:0000256" key="6">
    <source>
        <dbReference type="ARBA" id="ARBA00023136"/>
    </source>
</evidence>
<proteinExistence type="inferred from homology"/>
<dbReference type="Proteomes" id="UP001299608">
    <property type="component" value="Unassembled WGS sequence"/>
</dbReference>
<dbReference type="SUPFAM" id="SSF161098">
    <property type="entry name" value="MetI-like"/>
    <property type="match status" value="1"/>
</dbReference>
<evidence type="ECO:0000256" key="3">
    <source>
        <dbReference type="ARBA" id="ARBA00022475"/>
    </source>
</evidence>
<dbReference type="Pfam" id="PF00528">
    <property type="entry name" value="BPD_transp_1"/>
    <property type="match status" value="1"/>
</dbReference>
<feature type="domain" description="ABC transmembrane type-1" evidence="8">
    <location>
        <begin position="73"/>
        <end position="285"/>
    </location>
</feature>
<keyword evidence="11" id="KW-1185">Reference proteome</keyword>
<dbReference type="PROSITE" id="PS50928">
    <property type="entry name" value="ABC_TM1"/>
    <property type="match status" value="1"/>
</dbReference>
<feature type="transmembrane region" description="Helical" evidence="7">
    <location>
        <begin position="212"/>
        <end position="232"/>
    </location>
</feature>
<evidence type="ECO:0000259" key="8">
    <source>
        <dbReference type="PROSITE" id="PS50928"/>
    </source>
</evidence>
<keyword evidence="4 7" id="KW-0812">Transmembrane</keyword>
<keyword evidence="5 7" id="KW-1133">Transmembrane helix</keyword>
<dbReference type="RefSeq" id="WP_117560152.1">
    <property type="nucleotide sequence ID" value="NZ_JAAITT010000009.1"/>
</dbReference>
<dbReference type="GO" id="GO:0055085">
    <property type="term" value="P:transmembrane transport"/>
    <property type="evidence" value="ECO:0007669"/>
    <property type="project" value="InterPro"/>
</dbReference>
<reference evidence="10 11" key="1">
    <citation type="journal article" date="2020" name="Cell Host Microbe">
        <title>Functional and Genomic Variation between Human-Derived Isolates of Lachnospiraceae Reveals Inter- and Intra-Species Diversity.</title>
        <authorList>
            <person name="Sorbara M.T."/>
            <person name="Littmann E.R."/>
            <person name="Fontana E."/>
            <person name="Moody T.U."/>
            <person name="Kohout C.E."/>
            <person name="Gjonbalaj M."/>
            <person name="Eaton V."/>
            <person name="Seok R."/>
            <person name="Leiner I.M."/>
            <person name="Pamer E.G."/>
        </authorList>
    </citation>
    <scope>NUCLEOTIDE SEQUENCE [LARGE SCALE GENOMIC DNA]</scope>
    <source>
        <strain evidence="10 11">MSK.1.17</strain>
    </source>
</reference>
<sequence>MGKGRKKVVYNDAFWAGIFLLPSLIGLVIFTIYPLFKSLYLSFTDWDFVHKANFIGAGNYVKMVSDTKFLRVLQNTLAYTAVTVPVLIIVPLVLAVALNQKIKGIRFFRAAYFVPVIASTVSVSLIWQWMFNADFGMVNYILGLLGIPGPNWLTDKSYALPAVMFTSIWKNVGYNMMLFLAGLQNIPGDYYEVAELEKITILQKFRYITVPLLKPTTLFVTIITIINSFQVFDQVVIMTGGGPARHSSVLVHYIYQNAFKFYNMGYACALGWVLAAIIFILTLIMFVVNGRSDG</sequence>
<dbReference type="PANTHER" id="PTHR30193">
    <property type="entry name" value="ABC TRANSPORTER PERMEASE PROTEIN"/>
    <property type="match status" value="1"/>
</dbReference>
<feature type="transmembrane region" description="Helical" evidence="7">
    <location>
        <begin position="12"/>
        <end position="36"/>
    </location>
</feature>
<reference evidence="10" key="2">
    <citation type="submission" date="2020-02" db="EMBL/GenBank/DDBJ databases">
        <authorList>
            <person name="Littmann E."/>
            <person name="Sorbara M."/>
        </authorList>
    </citation>
    <scope>NUCLEOTIDE SEQUENCE</scope>
    <source>
        <strain evidence="10">MSK.1.17</strain>
    </source>
</reference>
<dbReference type="EMBL" id="JAAITT010000009">
    <property type="protein sequence ID" value="NSJ48738.1"/>
    <property type="molecule type" value="Genomic_DNA"/>
</dbReference>
<dbReference type="InterPro" id="IPR000515">
    <property type="entry name" value="MetI-like"/>
</dbReference>
<dbReference type="GO" id="GO:0005886">
    <property type="term" value="C:plasma membrane"/>
    <property type="evidence" value="ECO:0007669"/>
    <property type="project" value="UniProtKB-SubCell"/>
</dbReference>
<name>A0AAX1SIB3_9FIRM</name>
<dbReference type="SUPFAM" id="SSF160964">
    <property type="entry name" value="MalF N-terminal region-like"/>
    <property type="match status" value="1"/>
</dbReference>
<gene>
    <name evidence="10" type="ORF">G5B36_08480</name>
    <name evidence="9" type="ORF">L0N08_02980</name>
</gene>
<feature type="transmembrane region" description="Helical" evidence="7">
    <location>
        <begin position="77"/>
        <end position="98"/>
    </location>
</feature>
<comment type="similarity">
    <text evidence="7">Belongs to the binding-protein-dependent transport system permease family.</text>
</comment>
<dbReference type="Proteomes" id="UP000669239">
    <property type="component" value="Unassembled WGS sequence"/>
</dbReference>
<feature type="transmembrane region" description="Helical" evidence="7">
    <location>
        <begin position="110"/>
        <end position="131"/>
    </location>
</feature>
<dbReference type="AlphaFoldDB" id="A0AAX1SIB3"/>
<evidence type="ECO:0000256" key="2">
    <source>
        <dbReference type="ARBA" id="ARBA00022448"/>
    </source>
</evidence>
<feature type="transmembrane region" description="Helical" evidence="7">
    <location>
        <begin position="264"/>
        <end position="288"/>
    </location>
</feature>
<comment type="caution">
    <text evidence="9">The sequence shown here is derived from an EMBL/GenBank/DDBJ whole genome shotgun (WGS) entry which is preliminary data.</text>
</comment>
<evidence type="ECO:0000313" key="10">
    <source>
        <dbReference type="EMBL" id="NSJ48738.1"/>
    </source>
</evidence>
<dbReference type="CDD" id="cd06261">
    <property type="entry name" value="TM_PBP2"/>
    <property type="match status" value="1"/>
</dbReference>
<evidence type="ECO:0000313" key="9">
    <source>
        <dbReference type="EMBL" id="MCG4744371.1"/>
    </source>
</evidence>
<evidence type="ECO:0000256" key="7">
    <source>
        <dbReference type="RuleBase" id="RU363032"/>
    </source>
</evidence>
<evidence type="ECO:0000256" key="1">
    <source>
        <dbReference type="ARBA" id="ARBA00004651"/>
    </source>
</evidence>